<feature type="binding site" evidence="8">
    <location>
        <position position="443"/>
    </location>
    <ligand>
        <name>Ca(2+)</name>
        <dbReference type="ChEBI" id="CHEBI:29108"/>
    </ligand>
</feature>
<dbReference type="PANTHER" id="PTHR11590:SF69">
    <property type="entry name" value="RE08173P"/>
    <property type="match status" value="1"/>
</dbReference>
<dbReference type="Gene3D" id="2.60.40.10">
    <property type="entry name" value="Immunoglobulins"/>
    <property type="match status" value="3"/>
</dbReference>
<dbReference type="GO" id="GO:0046872">
    <property type="term" value="F:metal ion binding"/>
    <property type="evidence" value="ECO:0007669"/>
    <property type="project" value="UniProtKB-KW"/>
</dbReference>
<feature type="domain" description="Transglutaminase-like" evidence="9">
    <location>
        <begin position="310"/>
        <end position="404"/>
    </location>
</feature>
<dbReference type="VEuPathDB" id="VectorBase:AATE017392"/>
<evidence type="ECO:0000256" key="3">
    <source>
        <dbReference type="ARBA" id="ARBA00022723"/>
    </source>
</evidence>
<evidence type="ECO:0000256" key="4">
    <source>
        <dbReference type="ARBA" id="ARBA00022837"/>
    </source>
</evidence>
<keyword evidence="4 8" id="KW-0106">Calcium</keyword>
<name>A0A182JG08_ANOAO</name>
<evidence type="ECO:0000313" key="10">
    <source>
        <dbReference type="EnsemblMetazoa" id="AATE017392-PA.1"/>
    </source>
</evidence>
<dbReference type="EC" id="2.3.2.13" evidence="6"/>
<comment type="similarity">
    <text evidence="1">Belongs to the transglutaminase superfamily. Transglutaminase family.</text>
</comment>
<dbReference type="SMART" id="SM00460">
    <property type="entry name" value="TGc"/>
    <property type="match status" value="1"/>
</dbReference>
<dbReference type="GO" id="GO:0003810">
    <property type="term" value="F:protein-glutamine gamma-glutamyltransferase activity"/>
    <property type="evidence" value="ECO:0007669"/>
    <property type="project" value="UniProtKB-EC"/>
</dbReference>
<feature type="active site" evidence="7">
    <location>
        <position position="401"/>
    </location>
</feature>
<dbReference type="SUPFAM" id="SSF49309">
    <property type="entry name" value="Transglutaminase, two C-terminal domains"/>
    <property type="match status" value="2"/>
</dbReference>
<comment type="cofactor">
    <cofactor evidence="8">
        <name>Ca(2+)</name>
        <dbReference type="ChEBI" id="CHEBI:29108"/>
    </cofactor>
    <text evidence="8">Binds 1 Ca(2+) ion per subunit.</text>
</comment>
<evidence type="ECO:0000256" key="1">
    <source>
        <dbReference type="ARBA" id="ARBA00005968"/>
    </source>
</evidence>
<dbReference type="Pfam" id="PF01841">
    <property type="entry name" value="Transglut_core"/>
    <property type="match status" value="1"/>
</dbReference>
<dbReference type="STRING" id="41427.A0A182JG08"/>
<evidence type="ECO:0000259" key="9">
    <source>
        <dbReference type="SMART" id="SM00460"/>
    </source>
</evidence>
<dbReference type="PANTHER" id="PTHR11590">
    <property type="entry name" value="PROTEIN-GLUTAMINE GAMMA-GLUTAMYLTRANSFERASE"/>
    <property type="match status" value="1"/>
</dbReference>
<dbReference type="PIRSF" id="PIRSF000459">
    <property type="entry name" value="TGM_EBP42"/>
    <property type="match status" value="1"/>
</dbReference>
<dbReference type="InterPro" id="IPR036985">
    <property type="entry name" value="Transglutaminase-like_sf"/>
</dbReference>
<evidence type="ECO:0000256" key="2">
    <source>
        <dbReference type="ARBA" id="ARBA00022679"/>
    </source>
</evidence>
<evidence type="ECO:0000256" key="8">
    <source>
        <dbReference type="PIRSR" id="PIRSR000459-2"/>
    </source>
</evidence>
<dbReference type="Gene3D" id="3.90.260.10">
    <property type="entry name" value="Transglutaminase-like"/>
    <property type="match status" value="1"/>
</dbReference>
<dbReference type="FunFam" id="3.90.260.10:FF:000001">
    <property type="entry name" value="Protein-glutamine gamma-glutamyltransferase 2"/>
    <property type="match status" value="1"/>
</dbReference>
<dbReference type="InterPro" id="IPR023608">
    <property type="entry name" value="Transglutaminase_animal"/>
</dbReference>
<dbReference type="InterPro" id="IPR036238">
    <property type="entry name" value="Transglutaminase_C_sf"/>
</dbReference>
<proteinExistence type="inferred from homology"/>
<dbReference type="EnsemblMetazoa" id="AATE017392-RA">
    <property type="protein sequence ID" value="AATE017392-PA.1"/>
    <property type="gene ID" value="AATE017392"/>
</dbReference>
<evidence type="ECO:0000256" key="6">
    <source>
        <dbReference type="ARBA" id="ARBA00024222"/>
    </source>
</evidence>
<dbReference type="SUPFAM" id="SSF54001">
    <property type="entry name" value="Cysteine proteinases"/>
    <property type="match status" value="1"/>
</dbReference>
<dbReference type="InterPro" id="IPR013783">
    <property type="entry name" value="Ig-like_fold"/>
</dbReference>
<dbReference type="AlphaFoldDB" id="A0A182JG08"/>
<keyword evidence="2" id="KW-0808">Transferase</keyword>
<organism evidence="10">
    <name type="scientific">Anopheles atroparvus</name>
    <name type="common">European mosquito</name>
    <dbReference type="NCBI Taxonomy" id="41427"/>
    <lineage>
        <taxon>Eukaryota</taxon>
        <taxon>Metazoa</taxon>
        <taxon>Ecdysozoa</taxon>
        <taxon>Arthropoda</taxon>
        <taxon>Hexapoda</taxon>
        <taxon>Insecta</taxon>
        <taxon>Pterygota</taxon>
        <taxon>Neoptera</taxon>
        <taxon>Endopterygota</taxon>
        <taxon>Diptera</taxon>
        <taxon>Nematocera</taxon>
        <taxon>Culicoidea</taxon>
        <taxon>Culicidae</taxon>
        <taxon>Anophelinae</taxon>
        <taxon>Anopheles</taxon>
    </lineage>
</organism>
<feature type="binding site" evidence="8">
    <location>
        <position position="496"/>
    </location>
    <ligand>
        <name>Ca(2+)</name>
        <dbReference type="ChEBI" id="CHEBI:29108"/>
    </ligand>
</feature>
<dbReference type="InterPro" id="IPR014756">
    <property type="entry name" value="Ig_E-set"/>
</dbReference>
<accession>A0A182JG08</accession>
<dbReference type="Pfam" id="PF00868">
    <property type="entry name" value="Transglut_N"/>
    <property type="match status" value="1"/>
</dbReference>
<feature type="active site" evidence="7">
    <location>
        <position position="377"/>
    </location>
</feature>
<evidence type="ECO:0000256" key="5">
    <source>
        <dbReference type="ARBA" id="ARBA00023315"/>
    </source>
</evidence>
<reference evidence="10" key="1">
    <citation type="submission" date="2022-08" db="UniProtKB">
        <authorList>
            <consortium name="EnsemblMetazoa"/>
        </authorList>
    </citation>
    <scope>IDENTIFICATION</scope>
    <source>
        <strain evidence="10">EBRO</strain>
    </source>
</reference>
<keyword evidence="3 8" id="KW-0479">Metal-binding</keyword>
<dbReference type="SUPFAM" id="SSF81296">
    <property type="entry name" value="E set domains"/>
    <property type="match status" value="1"/>
</dbReference>
<dbReference type="InterPro" id="IPR002931">
    <property type="entry name" value="Transglutaminase-like"/>
</dbReference>
<keyword evidence="5" id="KW-0012">Acyltransferase</keyword>
<sequence>MPPKVNRIWPTRKVAPNSTIKNVLEVSAVDMCIAENGRAFHTDRYEMMGNPRPSKLPTQLVVRRGAPFTVKLQCNRSYDPAVDTMVLILAVDAFGSEKINFGNGTEVCILVQPQGSSGRGETVPDEWSATLSETGKEANGKVTHTVTIFTHAKASVGKYNMKIHCRLDTMDTKSSFEKAPPLYLLFNAWCERDDVYMKDEKARQEYVLNDTTMLWRQMPTKEGMVSWNVGQYEKDVLDCALWVIAVTGRVSPTYRGNPVRVVRALTGALNINNGPGVLEGRWNGDYADGVSPLAWSGSVKILQQFFNEGMQAVKYGQCFVYSGLFTTVCRAVGIPIRIVTNFSSAHDTEASLTVDYFVDPSGNTADDMSSDSIWNYHVWNEVWMARPDLTDGKYDGWQVVDATPQELSDGMFKLGPAPVVAVKNGEVNVAFDTEFVFAEVNADKMYWAIRGENGVPKLLQTNTADIGKDISTKAIGVNDREDLTSAYKHPEGTPEERQVMAAALKLGSQRYSSCGVAKRLLVPQVSNYTGEGSAEWVKLQLNARGNHVLGQPFGIELIVSSTRDGEDVQVVGTLWLKHTDYTGKHSEEIRKVPVDLTLRPLQSASVPVEIPFNEYNNPAFDQSHIKALSVLEVPGTEQTYFTQKTFVLAMPKIAMSLVDDRPQTGGFTVRGTLTNPLPVPLTGGRFVIEGSRLTQPSEQAHGVVAAGATASFQYPINMAYKGPTVVSARFIAKELRNVDGHLEFELAKILQG</sequence>
<feature type="active site" evidence="7">
    <location>
        <position position="318"/>
    </location>
</feature>
<protein>
    <recommendedName>
        <fullName evidence="6">protein-glutamine gamma-glutamyltransferase</fullName>
        <ecNumber evidence="6">2.3.2.13</ecNumber>
    </recommendedName>
</protein>
<dbReference type="InterPro" id="IPR001102">
    <property type="entry name" value="Transglutaminase_N"/>
</dbReference>
<feature type="binding site" evidence="8">
    <location>
        <position position="441"/>
    </location>
    <ligand>
        <name>Ca(2+)</name>
        <dbReference type="ChEBI" id="CHEBI:29108"/>
    </ligand>
</feature>
<dbReference type="InterPro" id="IPR038765">
    <property type="entry name" value="Papain-like_cys_pep_sf"/>
</dbReference>
<dbReference type="InterPro" id="IPR050779">
    <property type="entry name" value="Transglutaminase"/>
</dbReference>
<evidence type="ECO:0000256" key="7">
    <source>
        <dbReference type="PIRSR" id="PIRSR000459-1"/>
    </source>
</evidence>
<feature type="binding site" evidence="8">
    <location>
        <position position="491"/>
    </location>
    <ligand>
        <name>Ca(2+)</name>
        <dbReference type="ChEBI" id="CHEBI:29108"/>
    </ligand>
</feature>